<evidence type="ECO:0000313" key="10">
    <source>
        <dbReference type="Proteomes" id="UP000245119"/>
    </source>
</evidence>
<feature type="compositionally biased region" description="Pro residues" evidence="6">
    <location>
        <begin position="3345"/>
        <end position="3355"/>
    </location>
</feature>
<dbReference type="InterPro" id="IPR036116">
    <property type="entry name" value="FN3_sf"/>
</dbReference>
<feature type="domain" description="Fibronectin type-III" evidence="8">
    <location>
        <begin position="3978"/>
        <end position="4075"/>
    </location>
</feature>
<evidence type="ECO:0000256" key="2">
    <source>
        <dbReference type="ARBA" id="ARBA00022443"/>
    </source>
</evidence>
<feature type="coiled-coil region" evidence="5">
    <location>
        <begin position="1939"/>
        <end position="2200"/>
    </location>
</feature>
<reference evidence="9 10" key="1">
    <citation type="submission" date="2018-04" db="EMBL/GenBank/DDBJ databases">
        <title>The genome of golden apple snail Pomacea canaliculata provides insight into stress tolerance and invasive adaptation.</title>
        <authorList>
            <person name="Liu C."/>
            <person name="Liu B."/>
            <person name="Ren Y."/>
            <person name="Zhang Y."/>
            <person name="Wang H."/>
            <person name="Li S."/>
            <person name="Jiang F."/>
            <person name="Yin L."/>
            <person name="Zhang G."/>
            <person name="Qian W."/>
            <person name="Fan W."/>
        </authorList>
    </citation>
    <scope>NUCLEOTIDE SEQUENCE [LARGE SCALE GENOMIC DNA]</scope>
    <source>
        <strain evidence="9">SZHN2017</strain>
        <tissue evidence="9">Muscle</tissue>
    </source>
</reference>
<feature type="region of interest" description="Disordered" evidence="6">
    <location>
        <begin position="2662"/>
        <end position="2681"/>
    </location>
</feature>
<feature type="coiled-coil region" evidence="5">
    <location>
        <begin position="158"/>
        <end position="235"/>
    </location>
</feature>
<dbReference type="PANTHER" id="PTHR18935:SF8">
    <property type="entry name" value="GOLGIN SUBFAMILY A MEMBER 4-LIKE ISOFORM X1"/>
    <property type="match status" value="1"/>
</dbReference>
<dbReference type="SUPFAM" id="SSF50044">
    <property type="entry name" value="SH3-domain"/>
    <property type="match status" value="2"/>
</dbReference>
<feature type="coiled-coil region" evidence="5">
    <location>
        <begin position="1091"/>
        <end position="1164"/>
    </location>
</feature>
<proteinExistence type="inferred from homology"/>
<dbReference type="InterPro" id="IPR024836">
    <property type="entry name" value="JAKMIP"/>
</dbReference>
<comment type="caution">
    <text evidence="9">The sequence shown here is derived from an EMBL/GenBank/DDBJ whole genome shotgun (WGS) entry which is preliminary data.</text>
</comment>
<keyword evidence="3 5" id="KW-0175">Coiled coil</keyword>
<evidence type="ECO:0000256" key="6">
    <source>
        <dbReference type="SAM" id="MobiDB-lite"/>
    </source>
</evidence>
<feature type="coiled-coil region" evidence="5">
    <location>
        <begin position="1215"/>
        <end position="1427"/>
    </location>
</feature>
<dbReference type="InterPro" id="IPR031994">
    <property type="entry name" value="JAKMIP_C"/>
</dbReference>
<feature type="region of interest" description="Disordered" evidence="6">
    <location>
        <begin position="1186"/>
        <end position="1210"/>
    </location>
</feature>
<protein>
    <submittedName>
        <fullName evidence="9">Uncharacterized protein</fullName>
    </submittedName>
</protein>
<dbReference type="InterPro" id="IPR001452">
    <property type="entry name" value="SH3_domain"/>
</dbReference>
<feature type="region of interest" description="Disordered" evidence="6">
    <location>
        <begin position="2534"/>
        <end position="2553"/>
    </location>
</feature>
<feature type="coiled-coil region" evidence="5">
    <location>
        <begin position="3460"/>
        <end position="3676"/>
    </location>
</feature>
<dbReference type="SUPFAM" id="SSF90257">
    <property type="entry name" value="Myosin rod fragments"/>
    <property type="match status" value="1"/>
</dbReference>
<dbReference type="SUPFAM" id="SSF49265">
    <property type="entry name" value="Fibronectin type III"/>
    <property type="match status" value="1"/>
</dbReference>
<dbReference type="InterPro" id="IPR057884">
    <property type="entry name" value="FN3_RIM-BP1/2/3"/>
</dbReference>
<feature type="coiled-coil region" evidence="5">
    <location>
        <begin position="686"/>
        <end position="720"/>
    </location>
</feature>
<dbReference type="Pfam" id="PF16034">
    <property type="entry name" value="JAKMIP_CC3"/>
    <property type="match status" value="1"/>
</dbReference>
<evidence type="ECO:0000313" key="9">
    <source>
        <dbReference type="EMBL" id="PVD30271.1"/>
    </source>
</evidence>
<feature type="coiled-coil region" evidence="5">
    <location>
        <begin position="3034"/>
        <end position="3101"/>
    </location>
</feature>
<feature type="coiled-coil region" evidence="5">
    <location>
        <begin position="570"/>
        <end position="611"/>
    </location>
</feature>
<feature type="region of interest" description="Disordered" evidence="6">
    <location>
        <begin position="3181"/>
        <end position="3213"/>
    </location>
</feature>
<dbReference type="Proteomes" id="UP000245119">
    <property type="component" value="Linkage Group LG5"/>
</dbReference>
<dbReference type="EMBL" id="PZQS01000005">
    <property type="protein sequence ID" value="PVD30271.1"/>
    <property type="molecule type" value="Genomic_DNA"/>
</dbReference>
<dbReference type="InterPro" id="IPR036028">
    <property type="entry name" value="SH3-like_dom_sf"/>
</dbReference>
<dbReference type="SMART" id="SM00060">
    <property type="entry name" value="FN3"/>
    <property type="match status" value="1"/>
</dbReference>
<feature type="compositionally biased region" description="Polar residues" evidence="6">
    <location>
        <begin position="3780"/>
        <end position="3796"/>
    </location>
</feature>
<dbReference type="CDD" id="cd00063">
    <property type="entry name" value="FN3"/>
    <property type="match status" value="1"/>
</dbReference>
<evidence type="ECO:0000256" key="3">
    <source>
        <dbReference type="ARBA" id="ARBA00023054"/>
    </source>
</evidence>
<feature type="domain" description="SH3" evidence="7">
    <location>
        <begin position="3840"/>
        <end position="3907"/>
    </location>
</feature>
<dbReference type="PROSITE" id="PS50002">
    <property type="entry name" value="SH3"/>
    <property type="match status" value="1"/>
</dbReference>
<dbReference type="OrthoDB" id="10679769at2759"/>
<dbReference type="InterPro" id="IPR003961">
    <property type="entry name" value="FN3_dom"/>
</dbReference>
<evidence type="ECO:0000256" key="5">
    <source>
        <dbReference type="SAM" id="Coils"/>
    </source>
</evidence>
<dbReference type="SMART" id="SM00326">
    <property type="entry name" value="SH3"/>
    <property type="match status" value="2"/>
</dbReference>
<feature type="region of interest" description="Disordered" evidence="6">
    <location>
        <begin position="892"/>
        <end position="913"/>
    </location>
</feature>
<comment type="similarity">
    <text evidence="1">Belongs to the JAKMIP family.</text>
</comment>
<dbReference type="PANTHER" id="PTHR18935">
    <property type="entry name" value="GOLGIN SUBFAMILY A MEMBER 4-LIKE ISOFORM X1"/>
    <property type="match status" value="1"/>
</dbReference>
<feature type="region of interest" description="Disordered" evidence="6">
    <location>
        <begin position="3106"/>
        <end position="3129"/>
    </location>
</feature>
<accession>A0A2T7PA34</accession>
<feature type="compositionally biased region" description="Basic and acidic residues" evidence="6">
    <location>
        <begin position="3798"/>
        <end position="3814"/>
    </location>
</feature>
<dbReference type="Gene3D" id="2.30.30.40">
    <property type="entry name" value="SH3 Domains"/>
    <property type="match status" value="2"/>
</dbReference>
<dbReference type="Gene3D" id="1.20.5.170">
    <property type="match status" value="1"/>
</dbReference>
<dbReference type="Pfam" id="PF25523">
    <property type="entry name" value="Ig_RIMBP2"/>
    <property type="match status" value="1"/>
</dbReference>
<feature type="coiled-coil region" evidence="5">
    <location>
        <begin position="307"/>
        <end position="355"/>
    </location>
</feature>
<dbReference type="GO" id="GO:0019900">
    <property type="term" value="F:kinase binding"/>
    <property type="evidence" value="ECO:0007669"/>
    <property type="project" value="InterPro"/>
</dbReference>
<name>A0A2T7PA34_POMCA</name>
<feature type="coiled-coil region" evidence="5">
    <location>
        <begin position="2396"/>
        <end position="2430"/>
    </location>
</feature>
<feature type="coiled-coil region" evidence="5">
    <location>
        <begin position="2758"/>
        <end position="2802"/>
    </location>
</feature>
<evidence type="ECO:0000256" key="4">
    <source>
        <dbReference type="PROSITE-ProRule" id="PRU00192"/>
    </source>
</evidence>
<feature type="region of interest" description="Disordered" evidence="6">
    <location>
        <begin position="3331"/>
        <end position="3376"/>
    </location>
</feature>
<gene>
    <name evidence="9" type="ORF">C0Q70_09535</name>
</gene>
<feature type="coiled-coil region" evidence="5">
    <location>
        <begin position="2849"/>
        <end position="3009"/>
    </location>
</feature>
<evidence type="ECO:0000256" key="1">
    <source>
        <dbReference type="ARBA" id="ARBA00005239"/>
    </source>
</evidence>
<keyword evidence="10" id="KW-1185">Reference proteome</keyword>
<dbReference type="PROSITE" id="PS50853">
    <property type="entry name" value="FN3"/>
    <property type="match status" value="1"/>
</dbReference>
<evidence type="ECO:0000259" key="7">
    <source>
        <dbReference type="PROSITE" id="PS50002"/>
    </source>
</evidence>
<feature type="region of interest" description="Disordered" evidence="6">
    <location>
        <begin position="3780"/>
        <end position="3834"/>
    </location>
</feature>
<organism evidence="9 10">
    <name type="scientific">Pomacea canaliculata</name>
    <name type="common">Golden apple snail</name>
    <dbReference type="NCBI Taxonomy" id="400727"/>
    <lineage>
        <taxon>Eukaryota</taxon>
        <taxon>Metazoa</taxon>
        <taxon>Spiralia</taxon>
        <taxon>Lophotrochozoa</taxon>
        <taxon>Mollusca</taxon>
        <taxon>Gastropoda</taxon>
        <taxon>Caenogastropoda</taxon>
        <taxon>Architaenioglossa</taxon>
        <taxon>Ampullarioidea</taxon>
        <taxon>Ampullariidae</taxon>
        <taxon>Pomacea</taxon>
    </lineage>
</organism>
<feature type="compositionally biased region" description="Basic and acidic residues" evidence="6">
    <location>
        <begin position="3197"/>
        <end position="3213"/>
    </location>
</feature>
<dbReference type="InterPro" id="IPR013783">
    <property type="entry name" value="Ig-like_fold"/>
</dbReference>
<feature type="region of interest" description="Disordered" evidence="6">
    <location>
        <begin position="3285"/>
        <end position="3318"/>
    </location>
</feature>
<feature type="coiled-coil region" evidence="5">
    <location>
        <begin position="2688"/>
        <end position="2722"/>
    </location>
</feature>
<evidence type="ECO:0000259" key="8">
    <source>
        <dbReference type="PROSITE" id="PS50853"/>
    </source>
</evidence>
<feature type="coiled-coil region" evidence="5">
    <location>
        <begin position="1507"/>
        <end position="1615"/>
    </location>
</feature>
<feature type="coiled-coil region" evidence="5">
    <location>
        <begin position="1660"/>
        <end position="1901"/>
    </location>
</feature>
<feature type="coiled-coil region" evidence="5">
    <location>
        <begin position="478"/>
        <end position="546"/>
    </location>
</feature>
<dbReference type="GO" id="GO:0008017">
    <property type="term" value="F:microtubule binding"/>
    <property type="evidence" value="ECO:0007669"/>
    <property type="project" value="InterPro"/>
</dbReference>
<dbReference type="Pfam" id="PF07653">
    <property type="entry name" value="SH3_2"/>
    <property type="match status" value="1"/>
</dbReference>
<sequence>METNRNIAESMASYEGLSDLHHHLSESSAESVKLLNTELREHLVRLKAQLELQRGSVKHVCWQKVLDARAIRQQEQQKAAAAMTELRLRSDREKTRELSTQREYLVHKYEGELQKQARHKDAEICKLRIDLDSKDCVIRRLISENRRASLRTTFDGHKVRLIDELSDLRSAKRQLEELLEASHSAERVHCDELRKQEETFQGEIARVRRESQLEIRQLIEQLKSKDKVISQLERELGHPAVVAGPSVMATEVTRTFSPGQHSNKMETPQLSPHEILEGLTRVCQSLHGTKNTSVGFAVTSLFVHDKVKDFETRNKQLVEKNKRFLEKNIELTTLNRSLKDANQLMQQKHKKMVEEGEQSRLKLCDLARELQCEKGRRLHFECQSQCAEELKKQISEQTTTIASLKQACSEKDRRIELIQHRKKRRRLLRSQEKCAGIKETFYGYDEDENDKSVDSETSLSSISVSTLSEEDLCDELCHEELERSHRQLLREHLQLERSHALLQAHAQSAQDPQRELQTRSQLQADLFSAQCRVELLEKEIKSLRSSKHSGDANSDVHALLQERDTLMASKRDLTHKLELLDSECRQLRQELRTTTERAEDLEFRLLELEETAGQRGEDQEEECLITEKQETVLGQAGLTPDIIFTEAPVTEESVSMEVERLRRELTTALKGQDVDAQGIMKWLEHLQQTEQKVSGLERMSHELQTKVIHLQKERDNLQDRLLRGAPLSLAAEVERRQNLELKVCIGGDYSAHTGYGRVAYKKYRAPKSAQESETKIVTLRQQVEDLPISSSLQGEERDHSAIVGFNKIDRKRETSQINMTKIETTADEKSSQTDTEAPMFIEVGIKLPVLENVFGAKTNLQEDTMPTKLVERVAALEKELQLLQEENAELTEKLATRSDDSSDEDELFKSGSDQRLKERVKSLERQLQILHAENIRLGDRLVGRLPDDGLDRDELMQRMMELEDVSSDLQERVQAAEGYERQLRDKLRLAEQTINELESSEAQYRDRCDELVRRENETRKQLQALQTTGQELREIILDKDIVEQALREKVEFLEKVEIQSSKRIVELEMIEKSLREQLNTRDSPHKSDSNYIALQEKLQAMELDNQILSDRISELEENEEILRENWRRVADEDSKRAQMLEEKVRIFEVTNRDLREKLREAQDMVVIHTGPAEGSLAEELLATSKRTRLRQQKSSQSSKGSVEEEFGEEGPARKVVTLKRQLSALEEEKNSKIANLQERIAQMRENEIKLSETLAEMEMTERELRAKLALYESSEVTVEKMLKYQDKIKELRSSQESLLDQLETMENQELTLQQRLEETERRLKGKILQLEVEMKGLKQSELKGAGRIRELEKQEHELMEKVTKQGEKENGLYVRISALMDEVKGYQMKVTELENTVAEKEERCRKVSSLESKLQKIEEAYHEKQVALETNLTVAKNQLMAEQKQHEEAVGVLSGRLAGLEEAVQTKEKEHTQRVFILEGMFAQKEKVLNGKVASLETVVAEKDALVRTLEKELSEKDTCIARLENELTTVKKEVDEKIAHISDLEAELLAKEDAVSDRLNKLQDTLYEKEKHITALEEKDSQTACIISKLKDEIEQKDRRIAELDKELSDKDAQASESISRVESELNAKEKAFTDRTEWLESELKKKEVVVDELKSEYREQLKMQVGALEEQLQSTEGKHHQIVDALKNECESLKKELLEKSQSIERLESTKNQLLSKIEIYKDNELVFLRQVELLQTQLKKLAKAEEEEKKHAARVDTQLQQEALLKARVCEVEAQLEAKMETLKEENAKLLIKIEQLEMTIQEMENSHHSLETENSELKEELMSKRREQEALNLQVDKLEDQVRGDAEELEELRKSVNDLVQIRADLQTKLDAASRELSQREKDNENLATKVKDLDANQLHLTKQLEDSCAEVERLFAMTAEKPCSKTEVQTEWNVNAQELELKAAKEKLTVLQDAEGKFMERIMMLEEHEQQLIEKLEAFTAQNQDAAAKQPQIKHLSDKVRLLEQAEDKLMERVMELEETEVTLRTQVERLKRKAESANELEEELNALLLQEDEMKEKMDALSLENSTLKDKVEYLENSLAEKQSKSAELSNLQNSNQSEIAELTKKLKISETRLKQTCSEYEETLSAIERREEDAKKQLEVQSQCEQGLREKVNVLTEEMNDVCERYKDLEQENSRLKQQHSKTLSELKEAEAQCLHLISKSAEPTIQAVQYQSVSYVPKDSGIFMPVQSSLESQKPPMCSGVSAETVLSSASDGAHRQSQRKVFESRDNWHPVRDGQNEKWFSEPESHQTKHSSLFLGAILEPPKSETLSKHIEPVLSSVSPSVTTQQPVKVLTLHEALQENALLRTELQQLQEQLAHTSPSTVASTQPTRVHNLEGGLGHTGYRSADVLRLQAEIAALKTQVKELEGELQGAEENVQDVVRTVVRTKSVRTLRQKVEMIKRTVLTKESLSSTLNQELVELLTSQAEMQEQIAKMMETEKHLRQKMIWPNKRQLEILEPPCHLTNRFDGSRGFGSVYSRFRAGGSPLYSHRSSSDQETSAKENEERNQWLKRQIADLQVAKANLERRLQETERRLAFRPKSTTASRDELLFRIDQLQSEQTELKKKVEDLEALNSHYLKEKVELSQEKEALEQKLKDFNPSGKKEDTSLYVGSLREEPLGSSGTYSDEESGAETTMLDKPEDVLNKRIQELEHLEKHLRQQLNELEYDRDQLHEIARKDKATIHEQNVRLRELVLQERNLRTQVTSLEDSERSLYNRCSELEDTVTRLEDRVHELEVHERRLRELVRKLKLDEEVWLSKSGDLTSSVEQLSASETTLRKMVQDLQIENGRLVDRTEFLDARVKELENVEATMIQRLKNYENTEAVLHSRLQQMEKSETAAFSKASELDVINIDLSTRLQQAVEENAVLAQHITQLQGQVHSLDRRLAAASDAEVSLTQHVESLQKSEMVLQKKVREYELKDIDAQARIRELEQMEQILKDKVNQLQRTESRLKGRLVELEAVSSQSQQGQLETSEGALVIKTTPAAYKEMQAKMILVEETVQQLEELEKLDSKLSADLMQLQQGKGSCGHEVKIEVLRRRIDSYQNLVQKMKHHLSEGQVPSLWASDPAVGQSPESEDLPARQLQSLESERVLQSVCSLTLHHANVEQPQHDSPDGQGLSQSGDEILQVNASDLSVGKPQGAGKSSSEPEESHWRKVELRQKQRAMAEQRGASAMTANLPGASAPAFAAQEELVIGLSLPSESEQSIKSQNDTDSELSGAPKVMRAAVLSALHAHPVTTGTSKVPSGGDVHYSSPPVPKSTWPPTSPKQQHAVFRRDDSFYLPSSAESAESLDEEDAPPLPASAPPLPTSSMPHSLVTPSRPDASVSVTPSVDEQTFVSKAVLLNTASRRNGGKVGSSGAGEEVQNIRLQTTSSVGLSIRQRIAQIEQQLKESPGAGSKTDDEDSVHAWKTKALETSQQLGAAEKQSKKLKEELPPAVRRREKINRLEKDLEEKQRYFVIIEKWIVDAEEVLKNKNKKNDRDIVQQMQSELKHLKQDLGNAGYKKDDIFTDCAALRSELDQKERELNLKCVENEGLQEEVQRWRSECNSVETMRINALDALHCLEMEVSELQDADVQLKRLKDEYNTLLGQTDKMREVYEENLALHERMAELQSRLEKSIETRHDLDNLCARYDELDLQRKKAVTAVQNLHAKVSRLSKKCQEKDELLHRLREQLHSGRGHSSLLEELHHLEVMCAGEEYNRPLSPLDWITGTRLSDTEHLLAERVPPVISYWPSTSSLGDQQDYTNDTETGDKSQPRRPKSADHVFGRGRPHLGATFGSRPHPVGSAMQGHLGESLYVAVVDYQPGLGASSAHPQLEIPLKEGDHVKVRGLVDRHGYCEAEVKGRVGLVPVSHLYPLAETSFHGMRAQGSHHHYKKTVGESAEQISQMFDELQEPGLLSGYFQPLHSTASQTLAHQKRHGHTKNQMPPEPPTDLRIEQVEGSSLVLAWQPPVLDQYGCSNGTKVVGYRIYLNGRVCQQPHSPRLAHIQVEGIRHDKPQHLAIQTLAASGVLSSRVELVYQGVTTPVSSEPSSEVGTDLSSILNSIHYKMGKKRMVMGLYDYDPEKQSPGDYTACELAFHAGDILFVYGNERPDGFFHGESLELPKLTNTQSLEEEDYTPEDYTDF</sequence>
<feature type="compositionally biased region" description="Basic and acidic residues" evidence="6">
    <location>
        <begin position="2539"/>
        <end position="2553"/>
    </location>
</feature>
<dbReference type="Gene3D" id="2.60.40.10">
    <property type="entry name" value="Immunoglobulins"/>
    <property type="match status" value="1"/>
</dbReference>
<keyword evidence="2 4" id="KW-0728">SH3 domain</keyword>